<evidence type="ECO:0000256" key="3">
    <source>
        <dbReference type="ARBA" id="ARBA00022741"/>
    </source>
</evidence>
<dbReference type="Pfam" id="PF01116">
    <property type="entry name" value="F_bP_aldolase"/>
    <property type="match status" value="1"/>
</dbReference>
<evidence type="ECO:0000259" key="7">
    <source>
        <dbReference type="Pfam" id="PF07005"/>
    </source>
</evidence>
<accession>D7G6P7</accession>
<dbReference type="Gene3D" id="3.40.980.20">
    <property type="entry name" value="Four-carbon acid sugar kinase, nucleotide binding domain"/>
    <property type="match status" value="1"/>
</dbReference>
<dbReference type="Pfam" id="PF17042">
    <property type="entry name" value="NBD_C"/>
    <property type="match status" value="1"/>
</dbReference>
<dbReference type="InterPro" id="IPR000771">
    <property type="entry name" value="FBA_II"/>
</dbReference>
<dbReference type="GO" id="GO:0005975">
    <property type="term" value="P:carbohydrate metabolic process"/>
    <property type="evidence" value="ECO:0007669"/>
    <property type="project" value="InterPro"/>
</dbReference>
<dbReference type="AlphaFoldDB" id="D7G6P7"/>
<feature type="domain" description="Four-carbon acid sugar kinase nucleotide binding" evidence="8">
    <location>
        <begin position="373"/>
        <end position="540"/>
    </location>
</feature>
<evidence type="ECO:0000256" key="2">
    <source>
        <dbReference type="ARBA" id="ARBA00022679"/>
    </source>
</evidence>
<dbReference type="SUPFAM" id="SSF142764">
    <property type="entry name" value="YgbK-like"/>
    <property type="match status" value="1"/>
</dbReference>
<dbReference type="PANTHER" id="PTHR30304">
    <property type="entry name" value="D-TAGATOSE-1,6-BISPHOSPHATE ALDOLASE"/>
    <property type="match status" value="1"/>
</dbReference>
<dbReference type="STRING" id="2880.D7G6P7"/>
<dbReference type="InterPro" id="IPR037051">
    <property type="entry name" value="4-carb_acid_sugar_kinase_N_sf"/>
</dbReference>
<evidence type="ECO:0000256" key="6">
    <source>
        <dbReference type="ARBA" id="ARBA00023277"/>
    </source>
</evidence>
<dbReference type="GO" id="GO:0016832">
    <property type="term" value="F:aldehyde-lyase activity"/>
    <property type="evidence" value="ECO:0007669"/>
    <property type="project" value="InterPro"/>
</dbReference>
<evidence type="ECO:0000313" key="10">
    <source>
        <dbReference type="Proteomes" id="UP000002630"/>
    </source>
</evidence>
<dbReference type="Gene3D" id="3.20.20.70">
    <property type="entry name" value="Aldolase class I"/>
    <property type="match status" value="1"/>
</dbReference>
<dbReference type="OrthoDB" id="48988at2759"/>
<dbReference type="Pfam" id="PF07005">
    <property type="entry name" value="SBD_N"/>
    <property type="match status" value="1"/>
</dbReference>
<dbReference type="InParanoid" id="D7G6P7"/>
<organism evidence="9 10">
    <name type="scientific">Ectocarpus siliculosus</name>
    <name type="common">Brown alga</name>
    <name type="synonym">Conferva siliculosa</name>
    <dbReference type="NCBI Taxonomy" id="2880"/>
    <lineage>
        <taxon>Eukaryota</taxon>
        <taxon>Sar</taxon>
        <taxon>Stramenopiles</taxon>
        <taxon>Ochrophyta</taxon>
        <taxon>PX clade</taxon>
        <taxon>Phaeophyceae</taxon>
        <taxon>Ectocarpales</taxon>
        <taxon>Ectocarpaceae</taxon>
        <taxon>Ectocarpus</taxon>
    </lineage>
</organism>
<dbReference type="GO" id="GO:0008270">
    <property type="term" value="F:zinc ion binding"/>
    <property type="evidence" value="ECO:0007669"/>
    <property type="project" value="InterPro"/>
</dbReference>
<reference evidence="9 10" key="1">
    <citation type="journal article" date="2010" name="Nature">
        <title>The Ectocarpus genome and the independent evolution of multicellularity in brown algae.</title>
        <authorList>
            <person name="Cock J.M."/>
            <person name="Sterck L."/>
            <person name="Rouze P."/>
            <person name="Scornet D."/>
            <person name="Allen A.E."/>
            <person name="Amoutzias G."/>
            <person name="Anthouard V."/>
            <person name="Artiguenave F."/>
            <person name="Aury J.M."/>
            <person name="Badger J.H."/>
            <person name="Beszteri B."/>
            <person name="Billiau K."/>
            <person name="Bonnet E."/>
            <person name="Bothwell J.H."/>
            <person name="Bowler C."/>
            <person name="Boyen C."/>
            <person name="Brownlee C."/>
            <person name="Carrano C.J."/>
            <person name="Charrier B."/>
            <person name="Cho G.Y."/>
            <person name="Coelho S.M."/>
            <person name="Collen J."/>
            <person name="Corre E."/>
            <person name="Da Silva C."/>
            <person name="Delage L."/>
            <person name="Delaroque N."/>
            <person name="Dittami S.M."/>
            <person name="Doulbeau S."/>
            <person name="Elias M."/>
            <person name="Farnham G."/>
            <person name="Gachon C.M."/>
            <person name="Gschloessl B."/>
            <person name="Heesch S."/>
            <person name="Jabbari K."/>
            <person name="Jubin C."/>
            <person name="Kawai H."/>
            <person name="Kimura K."/>
            <person name="Kloareg B."/>
            <person name="Kupper F.C."/>
            <person name="Lang D."/>
            <person name="Le Bail A."/>
            <person name="Leblanc C."/>
            <person name="Lerouge P."/>
            <person name="Lohr M."/>
            <person name="Lopez P.J."/>
            <person name="Martens C."/>
            <person name="Maumus F."/>
            <person name="Michel G."/>
            <person name="Miranda-Saavedra D."/>
            <person name="Morales J."/>
            <person name="Moreau H."/>
            <person name="Motomura T."/>
            <person name="Nagasato C."/>
            <person name="Napoli C.A."/>
            <person name="Nelson D.R."/>
            <person name="Nyvall-Collen P."/>
            <person name="Peters A.F."/>
            <person name="Pommier C."/>
            <person name="Potin P."/>
            <person name="Poulain J."/>
            <person name="Quesneville H."/>
            <person name="Read B."/>
            <person name="Rensing S.A."/>
            <person name="Ritter A."/>
            <person name="Rousvoal S."/>
            <person name="Samanta M."/>
            <person name="Samson G."/>
            <person name="Schroeder D.C."/>
            <person name="Segurens B."/>
            <person name="Strittmatter M."/>
            <person name="Tonon T."/>
            <person name="Tregear J.W."/>
            <person name="Valentin K."/>
            <person name="von Dassow P."/>
            <person name="Yamagishi T."/>
            <person name="Van de Peer Y."/>
            <person name="Wincker P."/>
        </authorList>
    </citation>
    <scope>NUCLEOTIDE SEQUENCE [LARGE SCALE GENOMIC DNA]</scope>
    <source>
        <strain evidence="10">Ec32 / CCAP1310/4</strain>
    </source>
</reference>
<gene>
    <name evidence="9" type="ORF">Esi_0079_0076</name>
</gene>
<keyword evidence="2" id="KW-0808">Transferase</keyword>
<evidence type="ECO:0000256" key="1">
    <source>
        <dbReference type="ARBA" id="ARBA00005715"/>
    </source>
</evidence>
<evidence type="ECO:0000256" key="5">
    <source>
        <dbReference type="ARBA" id="ARBA00022840"/>
    </source>
</evidence>
<dbReference type="Proteomes" id="UP000002630">
    <property type="component" value="Linkage Group LG27"/>
</dbReference>
<dbReference type="eggNOG" id="KOG0409">
    <property type="taxonomic scope" value="Eukaryota"/>
</dbReference>
<dbReference type="InterPro" id="IPR050246">
    <property type="entry name" value="Class_II_FBP_aldolase"/>
</dbReference>
<keyword evidence="3" id="KW-0547">Nucleotide-binding</keyword>
<dbReference type="EMBL" id="FN649752">
    <property type="protein sequence ID" value="CBJ27632.1"/>
    <property type="molecule type" value="Genomic_DNA"/>
</dbReference>
<sequence length="893" mass="93882">MCSPEWKSIAAARRCLLPTATTAWRRSSYSTAPPSSSSVIFPRTRSELVGSLPPVYPSDLAEAIRKDVAAVGRMLVVLDDDPTGTQSVHSVPVLAEWSVDILVKELRSPGQYRVMYLNTNARALPPTEASELFEEIAKNLREASRITGVEVSMVSRGDSTLRGHFPSDLVSLETGMRVQHDAWIVVPFFKAGGRITAGDVHFVEQQGTTAATPPGLGTDSTDDAVALVPAGETEFARDKAFGYRSSNLIDWIREKASVAEADEGRWRQPPAATERVVSVSLRDLREGGPEVVRERLGEAKGGCVVVNAVEKRDLQVFVKGMLEEELEGKRFLFRSAADLVAVRGAVDRRPLLAADDFDALRVKAGEAGSEGGLTVVGSYVAKTTEQLQHSLEAMDAEGVELRAAEVVGGGQEGIAASRQEVERVRAEVSLLLSRGTNVILYTSRGVPLQGDGAGGLVFGERVGAALVACVSGLTERPRFLLSKGGITSSDVATQALAMKRAEVMGQILPGVPVWSMADDSRWPGLPLVVFPGNVGGREALAEAMIKLGARPKSDRSAGGHHTTAPVQHKQEVLYPYAGGSGQCNRTLDVLAEARGRGAAVGAFTVYNLEGIHAVIRAAEATGRSAILQAHPAALGFQRGVPLLSAAVLAARICCKNGGPLLAVQLDHGTDEDHVAAALEAGVDSVMIDGSAMEYEDNVEWTARMAELAHGAGAAVEAELGKLAGEEDGLSVPEVEAKMTDPKQVPDFLARTRADILAVTVGNVHGRYASPNPRLDLARLGLVKAAAMGASPSMLLSSVQSAPQAAGRSSSAATFLAIHGASGLPGSQVKVSTSLGVCKYNVNTEVRTAAIEGLRAVAGEASGAKADYLAVLDASVGNMTAVIAQKMLGFDDPQ</sequence>
<dbReference type="InterPro" id="IPR042213">
    <property type="entry name" value="NBD_C_sf"/>
</dbReference>
<evidence type="ECO:0000313" key="9">
    <source>
        <dbReference type="EMBL" id="CBJ27632.1"/>
    </source>
</evidence>
<dbReference type="GO" id="GO:0005524">
    <property type="term" value="F:ATP binding"/>
    <property type="evidence" value="ECO:0007669"/>
    <property type="project" value="UniProtKB-KW"/>
</dbReference>
<keyword evidence="5" id="KW-0067">ATP-binding</keyword>
<protein>
    <recommendedName>
        <fullName evidence="11">Fructose-bisphosphate aldolase</fullName>
    </recommendedName>
</protein>
<feature type="domain" description="Four-carbon acid sugar kinase N-terminal" evidence="7">
    <location>
        <begin position="75"/>
        <end position="341"/>
    </location>
</feature>
<dbReference type="GO" id="GO:0016301">
    <property type="term" value="F:kinase activity"/>
    <property type="evidence" value="ECO:0007669"/>
    <property type="project" value="UniProtKB-KW"/>
</dbReference>
<evidence type="ECO:0000256" key="4">
    <source>
        <dbReference type="ARBA" id="ARBA00022777"/>
    </source>
</evidence>
<comment type="similarity">
    <text evidence="1">Belongs to the four-carbon acid sugar kinase family.</text>
</comment>
<dbReference type="EMBL" id="FN649025">
    <property type="protein sequence ID" value="CBJ27632.1"/>
    <property type="molecule type" value="Genomic_DNA"/>
</dbReference>
<dbReference type="InterPro" id="IPR013785">
    <property type="entry name" value="Aldolase_TIM"/>
</dbReference>
<evidence type="ECO:0008006" key="11">
    <source>
        <dbReference type="Google" id="ProtNLM"/>
    </source>
</evidence>
<dbReference type="InterPro" id="IPR010737">
    <property type="entry name" value="4-carb_acid_sugar_kinase_N"/>
</dbReference>
<keyword evidence="6" id="KW-0119">Carbohydrate metabolism</keyword>
<keyword evidence="4" id="KW-0418">Kinase</keyword>
<dbReference type="PANTHER" id="PTHR30304:SF0">
    <property type="entry name" value="D-TAGATOSE-1,6-BISPHOSPHATE ALDOLASE SUBUNIT GATY-RELATED"/>
    <property type="match status" value="1"/>
</dbReference>
<dbReference type="eggNOG" id="KOG4153">
    <property type="taxonomic scope" value="Eukaryota"/>
</dbReference>
<dbReference type="Gene3D" id="3.40.50.10840">
    <property type="entry name" value="Putative sugar-binding, N-terminal domain"/>
    <property type="match status" value="1"/>
</dbReference>
<dbReference type="SUPFAM" id="SSF51569">
    <property type="entry name" value="Aldolase"/>
    <property type="match status" value="1"/>
</dbReference>
<proteinExistence type="inferred from homology"/>
<dbReference type="InterPro" id="IPR031475">
    <property type="entry name" value="NBD_C"/>
</dbReference>
<keyword evidence="10" id="KW-1185">Reference proteome</keyword>
<evidence type="ECO:0000259" key="8">
    <source>
        <dbReference type="Pfam" id="PF17042"/>
    </source>
</evidence>
<name>D7G6P7_ECTSI</name>